<dbReference type="PANTHER" id="PTHR46172">
    <property type="entry name" value="DNA POLYMERASE EPSILON SUBUNIT 3"/>
    <property type="match status" value="1"/>
</dbReference>
<sequence length="190" mass="21151">MPPKNVKKDPSSGKSSAAQRTKENEKVSIEDLLFPRSTIVNLAKECSVQGADVGVADEEQKKVILSKDAVTALQRSATVFVNRLMIYARNVSLYQGRKSCNVDDILEALRHCGLEGLTGLVRERLDEYQHALEMRKLEKKEGVAKETGTLQKEPTDNEIETVEQEAAQDEPIDGAETEPESTKKPRLQQE</sequence>
<reference evidence="7 8" key="1">
    <citation type="submission" date="2016-03" db="EMBL/GenBank/DDBJ databases">
        <authorList>
            <person name="Devillers H."/>
        </authorList>
    </citation>
    <scope>NUCLEOTIDE SEQUENCE [LARGE SCALE GENOMIC DNA]</scope>
    <source>
        <strain evidence="7">CBS 10888</strain>
    </source>
</reference>
<evidence type="ECO:0000256" key="2">
    <source>
        <dbReference type="ARBA" id="ARBA00022705"/>
    </source>
</evidence>
<organism evidence="7 8">
    <name type="scientific">Lachancea dasiensis</name>
    <dbReference type="NCBI Taxonomy" id="1072105"/>
    <lineage>
        <taxon>Eukaryota</taxon>
        <taxon>Fungi</taxon>
        <taxon>Dikarya</taxon>
        <taxon>Ascomycota</taxon>
        <taxon>Saccharomycotina</taxon>
        <taxon>Saccharomycetes</taxon>
        <taxon>Saccharomycetales</taxon>
        <taxon>Saccharomycetaceae</taxon>
        <taxon>Lachancea</taxon>
    </lineage>
</organism>
<feature type="compositionally biased region" description="Basic and acidic residues" evidence="6">
    <location>
        <begin position="1"/>
        <end position="11"/>
    </location>
</feature>
<dbReference type="OrthoDB" id="1707486at2759"/>
<dbReference type="GO" id="GO:0030337">
    <property type="term" value="F:DNA polymerase processivity factor activity"/>
    <property type="evidence" value="ECO:0007669"/>
    <property type="project" value="EnsemblFungi"/>
</dbReference>
<evidence type="ECO:0000256" key="3">
    <source>
        <dbReference type="ARBA" id="ARBA00023242"/>
    </source>
</evidence>
<dbReference type="GO" id="GO:0008623">
    <property type="term" value="C:CHRAC"/>
    <property type="evidence" value="ECO:0007669"/>
    <property type="project" value="EnsemblFungi"/>
</dbReference>
<evidence type="ECO:0000256" key="5">
    <source>
        <dbReference type="ARBA" id="ARBA00042096"/>
    </source>
</evidence>
<dbReference type="GO" id="GO:0003697">
    <property type="term" value="F:single-stranded DNA binding"/>
    <property type="evidence" value="ECO:0007669"/>
    <property type="project" value="EnsemblFungi"/>
</dbReference>
<name>A0A1G4JJE3_9SACH</name>
<dbReference type="GO" id="GO:0046982">
    <property type="term" value="F:protein heterodimerization activity"/>
    <property type="evidence" value="ECO:0007669"/>
    <property type="project" value="InterPro"/>
</dbReference>
<dbReference type="CDD" id="cd22928">
    <property type="entry name" value="HFD_POLE3_DPB4"/>
    <property type="match status" value="1"/>
</dbReference>
<accession>A0A1G4JJE3</accession>
<proteinExistence type="predicted"/>
<dbReference type="GO" id="GO:0008310">
    <property type="term" value="F:single-stranded DNA 3'-5' DNA exonuclease activity"/>
    <property type="evidence" value="ECO:0007669"/>
    <property type="project" value="EnsemblFungi"/>
</dbReference>
<feature type="region of interest" description="Disordered" evidence="6">
    <location>
        <begin position="1"/>
        <end position="26"/>
    </location>
</feature>
<keyword evidence="3" id="KW-0539">Nucleus</keyword>
<evidence type="ECO:0000313" key="7">
    <source>
        <dbReference type="EMBL" id="SCU90294.1"/>
    </source>
</evidence>
<evidence type="ECO:0000256" key="6">
    <source>
        <dbReference type="SAM" id="MobiDB-lite"/>
    </source>
</evidence>
<dbReference type="Proteomes" id="UP000190274">
    <property type="component" value="Chromosome F"/>
</dbReference>
<dbReference type="GO" id="GO:0006272">
    <property type="term" value="P:leading strand elongation"/>
    <property type="evidence" value="ECO:0007669"/>
    <property type="project" value="EnsemblFungi"/>
</dbReference>
<dbReference type="SUPFAM" id="SSF47113">
    <property type="entry name" value="Histone-fold"/>
    <property type="match status" value="1"/>
</dbReference>
<dbReference type="AlphaFoldDB" id="A0A1G4JJE3"/>
<evidence type="ECO:0000256" key="1">
    <source>
        <dbReference type="ARBA" id="ARBA00004123"/>
    </source>
</evidence>
<evidence type="ECO:0000313" key="8">
    <source>
        <dbReference type="Proteomes" id="UP000190274"/>
    </source>
</evidence>
<feature type="compositionally biased region" description="Acidic residues" evidence="6">
    <location>
        <begin position="156"/>
        <end position="179"/>
    </location>
</feature>
<dbReference type="InterPro" id="IPR051377">
    <property type="entry name" value="DNA_Pol-Epsilon_Subunit"/>
</dbReference>
<feature type="region of interest" description="Disordered" evidence="6">
    <location>
        <begin position="140"/>
        <end position="190"/>
    </location>
</feature>
<dbReference type="GO" id="GO:0008622">
    <property type="term" value="C:epsilon DNA polymerase complex"/>
    <property type="evidence" value="ECO:0007669"/>
    <property type="project" value="EnsemblFungi"/>
</dbReference>
<dbReference type="GO" id="GO:0031492">
    <property type="term" value="F:nucleosomal DNA binding"/>
    <property type="evidence" value="ECO:0007669"/>
    <property type="project" value="EnsemblFungi"/>
</dbReference>
<dbReference type="EMBL" id="LT598458">
    <property type="protein sequence ID" value="SCU90294.1"/>
    <property type="molecule type" value="Genomic_DNA"/>
</dbReference>
<dbReference type="GO" id="GO:0003690">
    <property type="term" value="F:double-stranded DNA binding"/>
    <property type="evidence" value="ECO:0007669"/>
    <property type="project" value="EnsemblFungi"/>
</dbReference>
<evidence type="ECO:0000256" key="4">
    <source>
        <dbReference type="ARBA" id="ARBA00039775"/>
    </source>
</evidence>
<dbReference type="InterPro" id="IPR009072">
    <property type="entry name" value="Histone-fold"/>
</dbReference>
<keyword evidence="2" id="KW-0235">DNA replication</keyword>
<protein>
    <recommendedName>
        <fullName evidence="4">DNA polymerase epsilon subunit D</fullName>
    </recommendedName>
    <alternativeName>
        <fullName evidence="5">DNA polymerase II subunit D</fullName>
    </alternativeName>
</protein>
<dbReference type="STRING" id="1266660.A0A1G4JJE3"/>
<feature type="compositionally biased region" description="Basic and acidic residues" evidence="6">
    <location>
        <begin position="180"/>
        <end position="190"/>
    </location>
</feature>
<comment type="subcellular location">
    <subcellularLocation>
        <location evidence="1">Nucleus</location>
    </subcellularLocation>
</comment>
<keyword evidence="8" id="KW-1185">Reference proteome</keyword>
<dbReference type="PANTHER" id="PTHR46172:SF1">
    <property type="entry name" value="DNA POLYMERASE EPSILON SUBUNIT 3"/>
    <property type="match status" value="1"/>
</dbReference>
<dbReference type="GO" id="GO:1903775">
    <property type="term" value="P:regulation of DNA double-strand break processing"/>
    <property type="evidence" value="ECO:0007669"/>
    <property type="project" value="EnsemblFungi"/>
</dbReference>
<dbReference type="GO" id="GO:0042276">
    <property type="term" value="P:error-prone translesion synthesis"/>
    <property type="evidence" value="ECO:0007669"/>
    <property type="project" value="EnsemblFungi"/>
</dbReference>
<gene>
    <name evidence="7" type="ORF">LADA_0F03070G</name>
</gene>
<dbReference type="GO" id="GO:0043596">
    <property type="term" value="C:nuclear replication fork"/>
    <property type="evidence" value="ECO:0007669"/>
    <property type="project" value="EnsemblFungi"/>
</dbReference>
<dbReference type="GO" id="GO:0031507">
    <property type="term" value="P:heterochromatin formation"/>
    <property type="evidence" value="ECO:0007669"/>
    <property type="project" value="TreeGrafter"/>
</dbReference>
<dbReference type="Gene3D" id="1.10.20.10">
    <property type="entry name" value="Histone, subunit A"/>
    <property type="match status" value="1"/>
</dbReference>